<feature type="transmembrane region" description="Helical" evidence="1">
    <location>
        <begin position="3474"/>
        <end position="3496"/>
    </location>
</feature>
<feature type="transmembrane region" description="Helical" evidence="1">
    <location>
        <begin position="124"/>
        <end position="144"/>
    </location>
</feature>
<dbReference type="InterPro" id="IPR000917">
    <property type="entry name" value="Sulfatase_N"/>
</dbReference>
<feature type="domain" description="Sulfatase N-terminal" evidence="2">
    <location>
        <begin position="2891"/>
        <end position="3185"/>
    </location>
</feature>
<dbReference type="PANTHER" id="PTHR43751">
    <property type="entry name" value="SULFATASE"/>
    <property type="match status" value="1"/>
</dbReference>
<dbReference type="PANTHER" id="PTHR43751:SF3">
    <property type="entry name" value="SULFATASE N-TERMINAL DOMAIN-CONTAINING PROTEIN"/>
    <property type="match status" value="1"/>
</dbReference>
<feature type="transmembrane region" description="Helical" evidence="1">
    <location>
        <begin position="29"/>
        <end position="58"/>
    </location>
</feature>
<feature type="transmembrane region" description="Helical" evidence="1">
    <location>
        <begin position="2530"/>
        <end position="2548"/>
    </location>
</feature>
<evidence type="ECO:0000313" key="4">
    <source>
        <dbReference type="Proteomes" id="UP001259832"/>
    </source>
</evidence>
<feature type="domain" description="Sulfatase N-terminal" evidence="2">
    <location>
        <begin position="390"/>
        <end position="684"/>
    </location>
</feature>
<feature type="transmembrane region" description="Helical" evidence="1">
    <location>
        <begin position="1765"/>
        <end position="1791"/>
    </location>
</feature>
<feature type="transmembrane region" description="Helical" evidence="1">
    <location>
        <begin position="3440"/>
        <end position="3462"/>
    </location>
</feature>
<keyword evidence="1" id="KW-0472">Membrane</keyword>
<dbReference type="CDD" id="cd16015">
    <property type="entry name" value="LTA_synthase"/>
    <property type="match status" value="4"/>
</dbReference>
<proteinExistence type="predicted"/>
<accession>A0AAD9GG97</accession>
<feature type="transmembrane region" description="Helical" evidence="1">
    <location>
        <begin position="70"/>
        <end position="94"/>
    </location>
</feature>
<feature type="transmembrane region" description="Helical" evidence="1">
    <location>
        <begin position="1137"/>
        <end position="1167"/>
    </location>
</feature>
<evidence type="ECO:0000256" key="1">
    <source>
        <dbReference type="SAM" id="Phobius"/>
    </source>
</evidence>
<feature type="transmembrane region" description="Helical" evidence="1">
    <location>
        <begin position="2794"/>
        <end position="2813"/>
    </location>
</feature>
<feature type="domain" description="Sulfatase N-terminal" evidence="2">
    <location>
        <begin position="2094"/>
        <end position="2373"/>
    </location>
</feature>
<dbReference type="SUPFAM" id="SSF53649">
    <property type="entry name" value="Alkaline phosphatase-like"/>
    <property type="match status" value="4"/>
</dbReference>
<feature type="transmembrane region" description="Helical" evidence="1">
    <location>
        <begin position="3837"/>
        <end position="3860"/>
    </location>
</feature>
<dbReference type="InterPro" id="IPR052701">
    <property type="entry name" value="GAG_Ulvan_Degrading_Sulfatases"/>
</dbReference>
<name>A0AAD9GG97_9STRA</name>
<gene>
    <name evidence="3" type="ORF">P3T76_009584</name>
</gene>
<reference evidence="3" key="1">
    <citation type="submission" date="2023-08" db="EMBL/GenBank/DDBJ databases">
        <title>Reference Genome Resource for the Citrus Pathogen Phytophthora citrophthora.</title>
        <authorList>
            <person name="Moller H."/>
            <person name="Coetzee B."/>
            <person name="Rose L.J."/>
            <person name="Van Niekerk J.M."/>
        </authorList>
    </citation>
    <scope>NUCLEOTIDE SEQUENCE</scope>
    <source>
        <strain evidence="3">STE-U-9442</strain>
    </source>
</reference>
<feature type="transmembrane region" description="Helical" evidence="1">
    <location>
        <begin position="863"/>
        <end position="882"/>
    </location>
</feature>
<protein>
    <recommendedName>
        <fullName evidence="2">Sulfatase N-terminal domain-containing protein</fullName>
    </recommendedName>
</protein>
<dbReference type="Gene3D" id="3.40.720.10">
    <property type="entry name" value="Alkaline Phosphatase, subunit A"/>
    <property type="match status" value="4"/>
</dbReference>
<feature type="transmembrane region" description="Helical" evidence="1">
    <location>
        <begin position="3536"/>
        <end position="3556"/>
    </location>
</feature>
<sequence>MTDLVVLEENRPLPDEKVNWRRWLQHQPWLGWAFTYVMVLVFCFIYRCATLSALILMYGTEKENKFPVQLAVLCLGLLQDFVCATYLAFTVWLVDKLHERLVTKNQDTDTQMEKLDKLKKCAEVAFVFISSWVHFVSVVGPFAADLLLVNLRGVRFTFQLLLTSERGSAIDGMTSDEMNGVYVTVAITSLVAGIFAVVRTFAPSCKLSGWNPTDPVVEIVTSRLRQKAGRFRSLSTKSSNGDISSGEIMLESSRSSGITTPNNLNFCDLADDSATSSQLLVYRRGIQVSVALLGIVLIPLLVVGVTNLCPSLVTNAALNATLNELFGHALGDTSPDPMLNTVDNPEWVNPYIHSATENYTLLQDESLYRRTTGFKGDLAFDVNISDNNPPNVLLLVVESFRFHDSHYLVGDDDPSNLFKGTNLTITPNFDKWAQRGIALTNLWSSWRTSRSVESLEYAQVPYDSVEDSGMTGGKTDIELAGLPQLFKLKGYEPFFTTGCQTEYDDWNSFLPAHGFDTVWSRDEMMEIAERNLNISADDWYGEQQRGMYWGVHDDLSFQILGDLLVNKTQEQNDRVAQGEDKKPLFLTHYTISSHMPFQERPKWYAETEKPDFSALYEGEQYADLIRDYLEMRYFTDLEFGKFMDRMAEEGILNDTIIIISGDHGQAPEFGYDKPELRDLSATRVAGALVAEGRLGQFVGTKFEDAAEQYDILNTLADITGIPEEGFLQNGVGRSLKRKVPFGERVLFSNNPSHKMSVVRGNKRLQYDRHSNEVLLHDAQKDHDMKNDLFPDLSAEEQKEWLEWRKKGRWINTYFTTRWDQKCLLTECTYKTLVSPNSKPETVRPQSPICTGRHNSKMTPPLCAAWVFVYCVVLAFFSLYRLVTLRNLITMYGTEKDMTLDVEIGALALGTLQDLVCATYLATALWGVDNWLKYRQEKCQQVETEDAEIADEQGLQQPLDVRQRRERRIATALKFAASLVLFSLMAVPFVADLLLVRIRDMRFNFDLVKMAIHESNNASAAEISSAEINQAYISATLAVATATFFAAVRATNKWADLTRWSPTRAIQRIVQRKFHVTAKEISLEEAVGETTGFLGKKDVPSELVVELEDDKVDEISVAALADKSEGKSRRWWRKRARAIFVVLALVIMPAIVLALSQACSALVAYAALNATLNELFMHALFVSSQGFLPLIANGSILAETYIHTDTEDYELFADDSLYRRTTGFHGDLAFDVKVEQENMPNVLMVVVESFRYHDSHYLVGDEDPSNLFRGSNITVTPNFDKWAKRGVAFSNMWSSWRTSRSVESLLFGQVPYDSVADSGMSGGKKNYRLEGLPQFFKAKGYEPFFTTGCKTDYDDWDTFLPSHGFDTVWGRDEMIKLAESDMGITHDQWFGKEHRELYWGVHDDVSYQLLGDLMVNKTKEQSGRMAKGEPKKPLFLTHYTISTHVSYEERPTWYAESEKPDFSALYEGVEYAGDIKNYDEMRYFSDMEFGKFMDRMSAAGILNDTIIVVVGDHGQAPEAGNYIPEARDVSVHHVAGMLVAEGRLGDAVGLKIEDATEQYDIMNTLADIVGVPKEGFIQDGVGRSLKRQSKFGDRVVYSNNPSRKMSIVRGTERLRYDRAARSVLLHDAKADHDMHNDLFPDLTPEQQNEWLKWRDNGRQLTEYYVKRWDKRCLFTAKDHPECPTPTTSNVLHDSPPTKSTAITPSAILQWLEEKTSMLNCILLRCPWSGWAFVYVLLLLVFFMYRCTAIRSLIQMYASTEDATAEVVLAALSLGFLEDFVCTTYFVCILWLYDTFAANFFCTNFATKTLTFLFSWLLFVATMVPFVADVVIVRLRDVRFTFALVSMAIEEKDHAGAMAVSSSQITEAYLNVAALVLVATGFAGIRSTQAWTDLSRWNPTNLPLLCDDSRALHTQKFHDKVNQCEDEADDSTSEQAELVPTLEVDRHTVNSSRYSIVAIHEDGELVDSNIKDTAPVSSQGPSRKIKFRELFIRSTGLLIGLVLLPLFVVALSRASSPLVAYSALNTTLNEFFCHVLEPAGVETTPLAQDSSRPWAEDFIDKNEKHTLLGNDTLYRRTMGFQGDLAFDVNVSEKDPPNVILLVVESYRYHDSHYLVGDEDPSNLFKDSNITITPNFDKWAKRGIALRNYWSSWRTSRSVESLLFGQLPYDSVTKSGMTGGQQSTKLSGLPQLFSAKGYETFFTTGCLTDYDNWDAFLPAHGFETVWSRNEMKKLAESDLGINHSDWDGPEHRALNWGVHDDLSFQLLGDLFVNKTKEQSARVAKGEAKKPLFLTHYTISSHVNYKQRPKWYDEAKKPDFSALYKGQKYADNIKNYLEIRYFTDMEFGKFMDRMAEAGILEDTIVVISGDHGQGPEFGNDVPEDRDVSATRVAGAIVAEGRLGKAVGMVMDDATEQYDILNTLADITGVPEGGFEQDGVGRSLKRKITFGERIVYSNNPSRKMSVVRGHERLRYDKVTESMLLHNPDTDHDMEKDLLPTLTEEERAEWINWRDAGRRINSYYTKRWEGNQRLPVWRGWAFLYLVVLLTFSIYRCTALSSLLKLYGGSEDDILVVVTEALGLGFLQDFVCATYFATILWLFDVFVKPQCLSVCGQLGSKVLLGTVSWLLFVVMMAPFVADVVIVRLRDLRFTFELVTMAIEEKDHADSMAVSSDQVLDACLNVAALVVVATVFAVVRASCPWADLSRWNPTQLLSSSQAPYTYSALSSKSEVEPEEVEATVVEPESMETLSRRAKGKDGSKYVVLAVNEDEDDVMKPTRHLRTPKSCNVTNFRAHSKPFSVLFVALVLVPVLVALLSCSSSPLVAFSALNTTLNELFGHSFQPTANELIVGDAWFESFIDNNEQHKILGNSTLFRRTMGFKGDLAFDVEVNTQNPPNVVVIVVEAFRQHDSHYLVGEKDPSNLFKGSNMTITPSFDKWAKRGIALRNFWSSWRTSRSLESVLFGQIPFDSVTKSGTTKGQLKTELSGLPQFYSAKGYETFFTTGCLTSYDGWDLFLPAHGFDTVWSRDEMKKLAESNYGINESDWDGPEHRGLNWGVHDDLSFQLLGDLMLNKTKEQKNRMENGEEKKPLFVNHYTISSHVDFKQRPKWYDEAEKPDFSALYEGEKFADNIKNYLEMRYFADLEMGKFLDRMEKAGILNDTIIIIAGDHGQGPEFGNDIPEDRDVSATRVAGAIIAEGRLGEAAGMIIDDATEQYDILNTLADISGVPVGGFLQHGIGRSLKRKIKFGERAVYSNNPTRKMSVVRGHLRLRYERMTKYVLLHDVDTDHDMKKDLMPDLPEEERQEWMDLRDKGRRINAYYRKQIYLSFTFDRHYSKGYVMIHPATSDIPSTVHPKQRAEKICNCLQRWFTKSSRLWSAIHISYRGGKYSVERLLALDKYTQNHSILHVFFVCITSFLPAECFIISQEAVPLQDPALGYRENYGFWVRAALVIGAVFYTATIQAKYLLKGFIISRCQLVVLLICVVFVQMTIAVTFAAKIWFPIPFTVITLVPAFYVVSIGSVCLVMGISVIREVIRHKEQLVHFVCFIAAQQFMAVIYPAYQVLFHAVNNTSYQLPVILLLPVIKLIVKNIVLRCVAHMEDMMPEAVIFTVDFFNALYMATSMESATSTSTIAIIVLIDVTQSATVLYRLHRRTSTILGRLNQFLDQIEEKKSFLAAASQICRCGDKFQKQNRKNIQIRSCLHHSLAIDTRELLDRLERIPQTGNRRRYTAPNKQIVLEARRIIDRGATWAERPAEKVTSPPKVRRPQPKVRQEKPIVDVQVGILREALEILFTVECILLSAFLDAFVPLFYGIFMFVMVNFQSVKYHSELVGVSKATIGDMVDSIFVFSIVELVALCLVAALVYRNLRINAVYHLAFVLESQTELIQTKLLAWVTMTLAFRVVHFGVDFTFKFEWLGKR</sequence>
<feature type="transmembrane region" description="Helical" evidence="1">
    <location>
        <begin position="286"/>
        <end position="305"/>
    </location>
</feature>
<feature type="transmembrane region" description="Helical" evidence="1">
    <location>
        <begin position="974"/>
        <end position="995"/>
    </location>
</feature>
<keyword evidence="4" id="KW-1185">Reference proteome</keyword>
<keyword evidence="1" id="KW-0812">Transmembrane</keyword>
<feature type="transmembrane region" description="Helical" evidence="1">
    <location>
        <begin position="2616"/>
        <end position="2638"/>
    </location>
</feature>
<feature type="transmembrane region" description="Helical" evidence="1">
    <location>
        <begin position="181"/>
        <end position="202"/>
    </location>
</feature>
<evidence type="ECO:0000259" key="2">
    <source>
        <dbReference type="Pfam" id="PF00884"/>
    </source>
</evidence>
<feature type="transmembrane region" description="Helical" evidence="1">
    <location>
        <begin position="3568"/>
        <end position="3587"/>
    </location>
</feature>
<dbReference type="EMBL" id="JASMQC010000019">
    <property type="protein sequence ID" value="KAK1937847.1"/>
    <property type="molecule type" value="Genomic_DNA"/>
</dbReference>
<comment type="caution">
    <text evidence="3">The sequence shown here is derived from an EMBL/GenBank/DDBJ whole genome shotgun (WGS) entry which is preliminary data.</text>
</comment>
<feature type="transmembrane region" description="Helical" evidence="1">
    <location>
        <begin position="3786"/>
        <end position="3817"/>
    </location>
</feature>
<feature type="domain" description="Sulfatase N-terminal" evidence="2">
    <location>
        <begin position="1239"/>
        <end position="1523"/>
    </location>
</feature>
<feature type="transmembrane region" description="Helical" evidence="1">
    <location>
        <begin position="1811"/>
        <end position="1831"/>
    </location>
</feature>
<feature type="transmembrane region" description="Helical" evidence="1">
    <location>
        <begin position="1988"/>
        <end position="2009"/>
    </location>
</feature>
<feature type="transmembrane region" description="Helical" evidence="1">
    <location>
        <begin position="903"/>
        <end position="927"/>
    </location>
</feature>
<dbReference type="InterPro" id="IPR017850">
    <property type="entry name" value="Alkaline_phosphatase_core_sf"/>
</dbReference>
<keyword evidence="1" id="KW-1133">Transmembrane helix</keyword>
<dbReference type="Proteomes" id="UP001259832">
    <property type="component" value="Unassembled WGS sequence"/>
</dbReference>
<organism evidence="3 4">
    <name type="scientific">Phytophthora citrophthora</name>
    <dbReference type="NCBI Taxonomy" id="4793"/>
    <lineage>
        <taxon>Eukaryota</taxon>
        <taxon>Sar</taxon>
        <taxon>Stramenopiles</taxon>
        <taxon>Oomycota</taxon>
        <taxon>Peronosporomycetes</taxon>
        <taxon>Peronosporales</taxon>
        <taxon>Peronosporaceae</taxon>
        <taxon>Phytophthora</taxon>
    </lineage>
</organism>
<feature type="transmembrane region" description="Helical" evidence="1">
    <location>
        <begin position="2568"/>
        <end position="2596"/>
    </location>
</feature>
<dbReference type="Pfam" id="PF00884">
    <property type="entry name" value="Sulfatase"/>
    <property type="match status" value="4"/>
</dbReference>
<evidence type="ECO:0000313" key="3">
    <source>
        <dbReference type="EMBL" id="KAK1937847.1"/>
    </source>
</evidence>
<feature type="transmembrane region" description="Helical" evidence="1">
    <location>
        <begin position="1726"/>
        <end position="1744"/>
    </location>
</feature>
<feature type="transmembrane region" description="Helical" evidence="1">
    <location>
        <begin position="3502"/>
        <end position="3524"/>
    </location>
</feature>